<gene>
    <name evidence="8" type="ORF">SAMN05428998_10770</name>
</gene>
<dbReference type="GO" id="GO:0005886">
    <property type="term" value="C:plasma membrane"/>
    <property type="evidence" value="ECO:0007669"/>
    <property type="project" value="UniProtKB-SubCell"/>
</dbReference>
<dbReference type="RefSeq" id="WP_085122775.1">
    <property type="nucleotide sequence ID" value="NZ_FWZX01000007.1"/>
</dbReference>
<evidence type="ECO:0000256" key="2">
    <source>
        <dbReference type="ARBA" id="ARBA00007430"/>
    </source>
</evidence>
<keyword evidence="3" id="KW-1003">Cell membrane</keyword>
<dbReference type="AlphaFoldDB" id="A0A1Y6BR00"/>
<reference evidence="8 9" key="1">
    <citation type="submission" date="2017-04" db="EMBL/GenBank/DDBJ databases">
        <authorList>
            <person name="Afonso C.L."/>
            <person name="Miller P.J."/>
            <person name="Scott M.A."/>
            <person name="Spackman E."/>
            <person name="Goraichik I."/>
            <person name="Dimitrov K.M."/>
            <person name="Suarez D.L."/>
            <person name="Swayne D.E."/>
        </authorList>
    </citation>
    <scope>NUCLEOTIDE SEQUENCE [LARGE SCALE GENOMIC DNA]</scope>
    <source>
        <strain evidence="8 9">USBA 355</strain>
    </source>
</reference>
<evidence type="ECO:0000256" key="7">
    <source>
        <dbReference type="SAM" id="Phobius"/>
    </source>
</evidence>
<name>A0A1Y6BR00_9PROT</name>
<comment type="subcellular location">
    <subcellularLocation>
        <location evidence="1">Cell membrane</location>
        <topology evidence="1">Multi-pass membrane protein</topology>
    </subcellularLocation>
</comment>
<keyword evidence="5 7" id="KW-1133">Transmembrane helix</keyword>
<feature type="transmembrane region" description="Helical" evidence="7">
    <location>
        <begin position="346"/>
        <end position="363"/>
    </location>
</feature>
<feature type="transmembrane region" description="Helical" evidence="7">
    <location>
        <begin position="305"/>
        <end position="326"/>
    </location>
</feature>
<evidence type="ECO:0000313" key="9">
    <source>
        <dbReference type="Proteomes" id="UP000192917"/>
    </source>
</evidence>
<dbReference type="InterPro" id="IPR050833">
    <property type="entry name" value="Poly_Biosynth_Transport"/>
</dbReference>
<feature type="transmembrane region" description="Helical" evidence="7">
    <location>
        <begin position="375"/>
        <end position="395"/>
    </location>
</feature>
<feature type="transmembrane region" description="Helical" evidence="7">
    <location>
        <begin position="266"/>
        <end position="285"/>
    </location>
</feature>
<sequence>MIPLPARATLRRWSVTGLSALADQVVFSSVNFLLNILLARFLTAEAYGAFAIAYSLFFLALSPYQALVIEPFHALGGAPDRPGGAGYLSQVLQGQLLLALVLAGVLVVAGLALGAFGSPVGPLLLLFAAAAPFLFLQMLLRRACYVEGRAGLALAGSSVYFLVACAGVLLLVRFGEAGATAVPPLLGLAGAAGLAVPVLGLGIPLRRLLSLDGGRLRAVALEHWRHGRWLLASGALGVVSGTIYAPAIGAALGTAQAGAFRAVQNLFLPLTQMLAALAMPLLPVLSRKLGAEGEGGDGPQVRRAVLLLLPVAAGLVLPYALAMLLVGDRLLDLLYGAGKYTGDAWLLDYLSVGALGLIAVFALGQTARALRRFSIVSAGEAAGALATVCVTLPLLGLYGLAGAAAGFLVAQLAPAVVLSCWAVRRLGRRRGSGG</sequence>
<keyword evidence="4 7" id="KW-0812">Transmembrane</keyword>
<feature type="transmembrane region" description="Helical" evidence="7">
    <location>
        <begin position="401"/>
        <end position="423"/>
    </location>
</feature>
<proteinExistence type="inferred from homology"/>
<evidence type="ECO:0000313" key="8">
    <source>
        <dbReference type="EMBL" id="SMF21016.1"/>
    </source>
</evidence>
<feature type="transmembrane region" description="Helical" evidence="7">
    <location>
        <begin position="186"/>
        <end position="209"/>
    </location>
</feature>
<protein>
    <submittedName>
        <fullName evidence="8">Membrane protein involved in the export of O-antigen and teichoic acid</fullName>
    </submittedName>
</protein>
<feature type="transmembrane region" description="Helical" evidence="7">
    <location>
        <begin position="152"/>
        <end position="174"/>
    </location>
</feature>
<keyword evidence="9" id="KW-1185">Reference proteome</keyword>
<dbReference type="Proteomes" id="UP000192917">
    <property type="component" value="Unassembled WGS sequence"/>
</dbReference>
<evidence type="ECO:0000256" key="1">
    <source>
        <dbReference type="ARBA" id="ARBA00004651"/>
    </source>
</evidence>
<feature type="transmembrane region" description="Helical" evidence="7">
    <location>
        <begin position="47"/>
        <end position="67"/>
    </location>
</feature>
<evidence type="ECO:0000256" key="5">
    <source>
        <dbReference type="ARBA" id="ARBA00022989"/>
    </source>
</evidence>
<comment type="similarity">
    <text evidence="2">Belongs to the polysaccharide synthase family.</text>
</comment>
<organism evidence="8 9">
    <name type="scientific">Tistlia consotensis USBA 355</name>
    <dbReference type="NCBI Taxonomy" id="560819"/>
    <lineage>
        <taxon>Bacteria</taxon>
        <taxon>Pseudomonadati</taxon>
        <taxon>Pseudomonadota</taxon>
        <taxon>Alphaproteobacteria</taxon>
        <taxon>Rhodospirillales</taxon>
        <taxon>Rhodovibrionaceae</taxon>
        <taxon>Tistlia</taxon>
    </lineage>
</organism>
<dbReference type="STRING" id="560819.SAMN05428998_10770"/>
<dbReference type="EMBL" id="FWZX01000007">
    <property type="protein sequence ID" value="SMF21016.1"/>
    <property type="molecule type" value="Genomic_DNA"/>
</dbReference>
<evidence type="ECO:0000256" key="6">
    <source>
        <dbReference type="ARBA" id="ARBA00023136"/>
    </source>
</evidence>
<evidence type="ECO:0000256" key="4">
    <source>
        <dbReference type="ARBA" id="ARBA00022692"/>
    </source>
</evidence>
<accession>A0A1Y6BR00</accession>
<feature type="transmembrane region" description="Helical" evidence="7">
    <location>
        <begin position="96"/>
        <end position="117"/>
    </location>
</feature>
<keyword evidence="6 7" id="KW-0472">Membrane</keyword>
<feature type="transmembrane region" description="Helical" evidence="7">
    <location>
        <begin position="229"/>
        <end position="254"/>
    </location>
</feature>
<dbReference type="PANTHER" id="PTHR30250">
    <property type="entry name" value="PST FAMILY PREDICTED COLANIC ACID TRANSPORTER"/>
    <property type="match status" value="1"/>
</dbReference>
<dbReference type="PANTHER" id="PTHR30250:SF10">
    <property type="entry name" value="LIPOPOLYSACCHARIDE BIOSYNTHESIS PROTEIN WZXC"/>
    <property type="match status" value="1"/>
</dbReference>
<feature type="transmembrane region" description="Helical" evidence="7">
    <location>
        <begin position="21"/>
        <end position="41"/>
    </location>
</feature>
<evidence type="ECO:0000256" key="3">
    <source>
        <dbReference type="ARBA" id="ARBA00022475"/>
    </source>
</evidence>